<evidence type="ECO:0000313" key="1">
    <source>
        <dbReference type="EMBL" id="PWN52241.1"/>
    </source>
</evidence>
<name>A0ACD0P2F7_9BASI</name>
<reference evidence="1 2" key="1">
    <citation type="journal article" date="2018" name="Mol. Biol. Evol.">
        <title>Broad Genomic Sampling Reveals a Smut Pathogenic Ancestry of the Fungal Clade Ustilaginomycotina.</title>
        <authorList>
            <person name="Kijpornyongpan T."/>
            <person name="Mondo S.J."/>
            <person name="Barry K."/>
            <person name="Sandor L."/>
            <person name="Lee J."/>
            <person name="Lipzen A."/>
            <person name="Pangilinan J."/>
            <person name="LaButti K."/>
            <person name="Hainaut M."/>
            <person name="Henrissat B."/>
            <person name="Grigoriev I.V."/>
            <person name="Spatafora J.W."/>
            <person name="Aime M.C."/>
        </authorList>
    </citation>
    <scope>NUCLEOTIDE SEQUENCE [LARGE SCALE GENOMIC DNA]</scope>
    <source>
        <strain evidence="1 2">SA 807</strain>
    </source>
</reference>
<protein>
    <submittedName>
        <fullName evidence="1">Uncharacterized protein</fullName>
    </submittedName>
</protein>
<sequence>MSDPSRRSPSSSASSVSGEIQSLPNNPKLARSQFTSAARAFLQKDHLHALVQTQNALHSLLANKPTAIGRLDHIGDSILDISEQSERDNHHDPDLLKLCEKLSILRLTVSTSVYTHPSTHRAVLDRITTPPSPSSLHHDANLEQTFSSLAKLLTKPPKELIAQLWSEALQLFSAPSASIPQAQSHSLDPTPETLLMALELPPSVVSASIMAALRLDESPQSSGQGTLAARQICEWFLASFSAAPPQPLPTTISDQKAAAYQRVVELYALHLLGSRLGEWEYAREFVGYSSLADADKAELLSRLDSAESHISSRPQRELEAAKAASKAYEEEKSRRAAVEKEQAFSRLSSSSSSLAAAASSSLNRKAGGGGEQGTSSPSSPLSKSGSSKRSRDNSSKSDASSGSDSGHRSGGKSSYFSSSHGGLEHHHRPRLSSSASSSSSTSSSSSLSSTSFSSSSSPGASTATSPDLERTTVSTRGRREEGDGSANGGGGDRGHGRRKSSRSASREKPLHHHPQPSPREEDKENNNFSATRSSVSKYLERRPLPIDEATDGGLGQRDSSRSKRGLLPLLRSTLHPHFSQLGGSTRYVGLTVVVFLFLLYRLLVRSRSSGAGAQSFGSRSSSPPSQRVNRVESAAARRARNQLVRRGGLFENTVQWPLLVWGKVLETIKM</sequence>
<dbReference type="EMBL" id="KZ819789">
    <property type="protein sequence ID" value="PWN52241.1"/>
    <property type="molecule type" value="Genomic_DNA"/>
</dbReference>
<keyword evidence="2" id="KW-1185">Reference proteome</keyword>
<proteinExistence type="predicted"/>
<gene>
    <name evidence="1" type="ORF">IE53DRAFT_409595</name>
</gene>
<accession>A0ACD0P2F7</accession>
<evidence type="ECO:0000313" key="2">
    <source>
        <dbReference type="Proteomes" id="UP000245626"/>
    </source>
</evidence>
<organism evidence="1 2">
    <name type="scientific">Violaceomyces palustris</name>
    <dbReference type="NCBI Taxonomy" id="1673888"/>
    <lineage>
        <taxon>Eukaryota</taxon>
        <taxon>Fungi</taxon>
        <taxon>Dikarya</taxon>
        <taxon>Basidiomycota</taxon>
        <taxon>Ustilaginomycotina</taxon>
        <taxon>Ustilaginomycetes</taxon>
        <taxon>Violaceomycetales</taxon>
        <taxon>Violaceomycetaceae</taxon>
        <taxon>Violaceomyces</taxon>
    </lineage>
</organism>
<dbReference type="Proteomes" id="UP000245626">
    <property type="component" value="Unassembled WGS sequence"/>
</dbReference>